<dbReference type="EC" id="3.5.3.1" evidence="5"/>
<dbReference type="PANTHER" id="PTHR43782:SF3">
    <property type="entry name" value="ARGINASE"/>
    <property type="match status" value="1"/>
</dbReference>
<dbReference type="GO" id="GO:0004053">
    <property type="term" value="F:arginase activity"/>
    <property type="evidence" value="ECO:0007669"/>
    <property type="project" value="UniProtKB-EC"/>
</dbReference>
<dbReference type="CDD" id="cd09999">
    <property type="entry name" value="Arginase-like_1"/>
    <property type="match status" value="1"/>
</dbReference>
<organism evidence="5 6">
    <name type="scientific">Nonomuraea africana</name>
    <dbReference type="NCBI Taxonomy" id="46171"/>
    <lineage>
        <taxon>Bacteria</taxon>
        <taxon>Bacillati</taxon>
        <taxon>Actinomycetota</taxon>
        <taxon>Actinomycetes</taxon>
        <taxon>Streptosporangiales</taxon>
        <taxon>Streptosporangiaceae</taxon>
        <taxon>Nonomuraea</taxon>
    </lineage>
</organism>
<evidence type="ECO:0000256" key="3">
    <source>
        <dbReference type="ARBA" id="ARBA00023211"/>
    </source>
</evidence>
<dbReference type="PROSITE" id="PS51409">
    <property type="entry name" value="ARGINASE_2"/>
    <property type="match status" value="1"/>
</dbReference>
<evidence type="ECO:0000256" key="2">
    <source>
        <dbReference type="ARBA" id="ARBA00022801"/>
    </source>
</evidence>
<evidence type="ECO:0000256" key="4">
    <source>
        <dbReference type="PROSITE-ProRule" id="PRU00742"/>
    </source>
</evidence>
<reference evidence="5 6" key="1">
    <citation type="submission" date="2020-10" db="EMBL/GenBank/DDBJ databases">
        <title>Sequencing the genomes of 1000 actinobacteria strains.</title>
        <authorList>
            <person name="Klenk H.-P."/>
        </authorList>
    </citation>
    <scope>NUCLEOTIDE SEQUENCE [LARGE SCALE GENOMIC DNA]</scope>
    <source>
        <strain evidence="5 6">DSM 43748</strain>
    </source>
</reference>
<gene>
    <name evidence="5" type="ORF">H4W81_002716</name>
</gene>
<keyword evidence="6" id="KW-1185">Reference proteome</keyword>
<dbReference type="InterPro" id="IPR023696">
    <property type="entry name" value="Ureohydrolase_dom_sf"/>
</dbReference>
<dbReference type="Pfam" id="PF00491">
    <property type="entry name" value="Arginase"/>
    <property type="match status" value="1"/>
</dbReference>
<comment type="caution">
    <text evidence="5">The sequence shown here is derived from an EMBL/GenBank/DDBJ whole genome shotgun (WGS) entry which is preliminary data.</text>
</comment>
<keyword evidence="2 5" id="KW-0378">Hydrolase</keyword>
<sequence length="262" mass="27649">MTTVLCVPQWQGSASSKAPRLMAGARRAAELVPADAVVTVPVIETGGDKAAGVRAYDVLVENQRMTQKALAGIDDRVITIGGDCAVDIPPIAAAYARYGDALTVLWIDAHPDVYSPQTLPSGAFHGMVVRALLGDGPAGLTLEQPLAPQQVIIAGERAGDVSEHEYLAKGMRRYGVDDLERVLDGLRGPVYVHIDLDVLEPAVFGATCYPEPNGAQPQRLVDLVSQVDDIIGAAITEHAPSSDDVNPGEAETIRLLGAALMR</sequence>
<dbReference type="Gene3D" id="3.40.800.10">
    <property type="entry name" value="Ureohydrolase domain"/>
    <property type="match status" value="1"/>
</dbReference>
<evidence type="ECO:0000313" key="5">
    <source>
        <dbReference type="EMBL" id="MBE1559937.1"/>
    </source>
</evidence>
<keyword evidence="1" id="KW-0479">Metal-binding</keyword>
<dbReference type="InterPro" id="IPR006035">
    <property type="entry name" value="Ureohydrolase"/>
</dbReference>
<keyword evidence="3" id="KW-0464">Manganese</keyword>
<evidence type="ECO:0000313" key="6">
    <source>
        <dbReference type="Proteomes" id="UP000661607"/>
    </source>
</evidence>
<dbReference type="PANTHER" id="PTHR43782">
    <property type="entry name" value="ARGINASE"/>
    <property type="match status" value="1"/>
</dbReference>
<accession>A0ABR9KD48</accession>
<dbReference type="SUPFAM" id="SSF52768">
    <property type="entry name" value="Arginase/deacetylase"/>
    <property type="match status" value="1"/>
</dbReference>
<evidence type="ECO:0000256" key="1">
    <source>
        <dbReference type="ARBA" id="ARBA00022723"/>
    </source>
</evidence>
<dbReference type="RefSeq" id="WP_225958603.1">
    <property type="nucleotide sequence ID" value="NZ_BAAASY010000027.1"/>
</dbReference>
<protein>
    <submittedName>
        <fullName evidence="5">Arginase</fullName>
        <ecNumber evidence="5">3.5.3.1</ecNumber>
    </submittedName>
</protein>
<name>A0ABR9KD48_9ACTN</name>
<dbReference type="Proteomes" id="UP000661607">
    <property type="component" value="Unassembled WGS sequence"/>
</dbReference>
<proteinExistence type="inferred from homology"/>
<dbReference type="EMBL" id="JADBEF010000001">
    <property type="protein sequence ID" value="MBE1559937.1"/>
    <property type="molecule type" value="Genomic_DNA"/>
</dbReference>
<dbReference type="PRINTS" id="PR00116">
    <property type="entry name" value="ARGINASE"/>
</dbReference>
<comment type="similarity">
    <text evidence="4">Belongs to the arginase family.</text>
</comment>